<dbReference type="InterPro" id="IPR037066">
    <property type="entry name" value="Plug_dom_sf"/>
</dbReference>
<feature type="domain" description="TonB-dependent receptor plug" evidence="3">
    <location>
        <begin position="41"/>
        <end position="148"/>
    </location>
</feature>
<dbReference type="GO" id="GO:0009279">
    <property type="term" value="C:cell outer membrane"/>
    <property type="evidence" value="ECO:0007669"/>
    <property type="project" value="UniProtKB-SubCell"/>
</dbReference>
<dbReference type="RefSeq" id="WP_369060533.1">
    <property type="nucleotide sequence ID" value="NZ_CP158375.1"/>
</dbReference>
<dbReference type="SUPFAM" id="SSF56935">
    <property type="entry name" value="Porins"/>
    <property type="match status" value="1"/>
</dbReference>
<evidence type="ECO:0000259" key="3">
    <source>
        <dbReference type="Pfam" id="PF07715"/>
    </source>
</evidence>
<keyword evidence="1" id="KW-0472">Membrane</keyword>
<keyword evidence="4" id="KW-0675">Receptor</keyword>
<accession>A0AB39KUY9</accession>
<organism evidence="4">
    <name type="scientific">Caulobacter sp. 73W</name>
    <dbReference type="NCBI Taxonomy" id="3161137"/>
    <lineage>
        <taxon>Bacteria</taxon>
        <taxon>Pseudomonadati</taxon>
        <taxon>Pseudomonadota</taxon>
        <taxon>Alphaproteobacteria</taxon>
        <taxon>Caulobacterales</taxon>
        <taxon>Caulobacteraceae</taxon>
        <taxon>Caulobacter</taxon>
    </lineage>
</organism>
<evidence type="ECO:0000256" key="2">
    <source>
        <dbReference type="SAM" id="MobiDB-lite"/>
    </source>
</evidence>
<evidence type="ECO:0000313" key="4">
    <source>
        <dbReference type="EMBL" id="XDO97362.1"/>
    </source>
</evidence>
<reference evidence="4" key="1">
    <citation type="submission" date="2024-06" db="EMBL/GenBank/DDBJ databases">
        <title>Caulobacter inopinatus, sp. nov.</title>
        <authorList>
            <person name="Donachie S.P."/>
        </authorList>
    </citation>
    <scope>NUCLEOTIDE SEQUENCE</scope>
    <source>
        <strain evidence="4">73W</strain>
    </source>
</reference>
<dbReference type="PROSITE" id="PS52016">
    <property type="entry name" value="TONB_DEPENDENT_REC_3"/>
    <property type="match status" value="1"/>
</dbReference>
<proteinExistence type="inferred from homology"/>
<name>A0AB39KUY9_9CAUL</name>
<comment type="subcellular location">
    <subcellularLocation>
        <location evidence="1">Cell outer membrane</location>
        <topology evidence="1">Multi-pass membrane protein</topology>
    </subcellularLocation>
</comment>
<comment type="similarity">
    <text evidence="1">Belongs to the TonB-dependent receptor family.</text>
</comment>
<dbReference type="InterPro" id="IPR039426">
    <property type="entry name" value="TonB-dep_rcpt-like"/>
</dbReference>
<dbReference type="Pfam" id="PF07715">
    <property type="entry name" value="Plug"/>
    <property type="match status" value="1"/>
</dbReference>
<evidence type="ECO:0000256" key="1">
    <source>
        <dbReference type="PROSITE-ProRule" id="PRU01360"/>
    </source>
</evidence>
<keyword evidence="1" id="KW-0812">Transmembrane</keyword>
<keyword evidence="1" id="KW-0813">Transport</keyword>
<sequence length="330" mass="34181">MICDAAFLAMSATAAHAQDDTFIEEIVVTGSRIARPDLVSSSPIATVGEQELKQSGIVNTENLLNTLPQAVPGVTSTVNNGSGGAATVNLRGLGANRTLVLVDGKRQTPTSQTGTVDLNLIPPALIRSVEVVTGGASAVYGSDAVSGVVNFVLKRDFEGFQFTAGYQNTDDLDAPIYSVDATIGANFADGKGNVVLSLGYNDREPLTLGKRGGLLGSAYADPTAAQYAAGFPNRLLRSGSPSQADGTVCGFNAGARPLNLPGGAGTASDVPCSPPAAACGCSTRPPTAIISRRSTTSRRRKSVTRSRRWATTRSRRASRRSPRATSSIRP</sequence>
<dbReference type="PANTHER" id="PTHR47234:SF3">
    <property type="entry name" value="SECRETIN_TONB SHORT N-TERMINAL DOMAIN-CONTAINING PROTEIN"/>
    <property type="match status" value="1"/>
</dbReference>
<dbReference type="EMBL" id="CP158375">
    <property type="protein sequence ID" value="XDO97362.1"/>
    <property type="molecule type" value="Genomic_DNA"/>
</dbReference>
<dbReference type="AlphaFoldDB" id="A0AB39KUY9"/>
<keyword evidence="1" id="KW-0998">Cell outer membrane</keyword>
<gene>
    <name evidence="4" type="ORF">ABOZ73_02795</name>
</gene>
<dbReference type="Gene3D" id="2.170.130.10">
    <property type="entry name" value="TonB-dependent receptor, plug domain"/>
    <property type="match status" value="1"/>
</dbReference>
<protein>
    <submittedName>
        <fullName evidence="4">TonB-dependent receptor plug domain-containing protein</fullName>
    </submittedName>
</protein>
<keyword evidence="1" id="KW-1134">Transmembrane beta strand</keyword>
<dbReference type="InterPro" id="IPR012910">
    <property type="entry name" value="Plug_dom"/>
</dbReference>
<dbReference type="PANTHER" id="PTHR47234">
    <property type="match status" value="1"/>
</dbReference>
<feature type="compositionally biased region" description="Basic residues" evidence="2">
    <location>
        <begin position="295"/>
        <end position="322"/>
    </location>
</feature>
<feature type="region of interest" description="Disordered" evidence="2">
    <location>
        <begin position="283"/>
        <end position="330"/>
    </location>
</feature>